<protein>
    <submittedName>
        <fullName evidence="2">Uncharacterized protein</fullName>
    </submittedName>
</protein>
<evidence type="ECO:0000313" key="2">
    <source>
        <dbReference type="EMBL" id="MCD1655177.1"/>
    </source>
</evidence>
<evidence type="ECO:0000313" key="3">
    <source>
        <dbReference type="Proteomes" id="UP001198163"/>
    </source>
</evidence>
<organism evidence="2 3">
    <name type="scientific">Teretinema zuelzerae</name>
    <dbReference type="NCBI Taxonomy" id="156"/>
    <lineage>
        <taxon>Bacteria</taxon>
        <taxon>Pseudomonadati</taxon>
        <taxon>Spirochaetota</taxon>
        <taxon>Spirochaetia</taxon>
        <taxon>Spirochaetales</taxon>
        <taxon>Treponemataceae</taxon>
        <taxon>Teretinema</taxon>
    </lineage>
</organism>
<dbReference type="AlphaFoldDB" id="A0AAE3EIN0"/>
<feature type="transmembrane region" description="Helical" evidence="1">
    <location>
        <begin position="61"/>
        <end position="81"/>
    </location>
</feature>
<keyword evidence="3" id="KW-1185">Reference proteome</keyword>
<accession>A0AAE3EIN0</accession>
<dbReference type="RefSeq" id="WP_230756034.1">
    <property type="nucleotide sequence ID" value="NZ_JAINWA010000003.1"/>
</dbReference>
<keyword evidence="1" id="KW-0812">Transmembrane</keyword>
<reference evidence="2" key="1">
    <citation type="submission" date="2021-08" db="EMBL/GenBank/DDBJ databases">
        <title>Comparative analyses of Brucepasteria parasyntrophica and Teretinema zuelzerae.</title>
        <authorList>
            <person name="Song Y."/>
            <person name="Brune A."/>
        </authorList>
    </citation>
    <scope>NUCLEOTIDE SEQUENCE</scope>
    <source>
        <strain evidence="2">DSM 1903</strain>
    </source>
</reference>
<evidence type="ECO:0000256" key="1">
    <source>
        <dbReference type="SAM" id="Phobius"/>
    </source>
</evidence>
<keyword evidence="1" id="KW-0472">Membrane</keyword>
<proteinExistence type="predicted"/>
<name>A0AAE3EIN0_9SPIR</name>
<dbReference type="EMBL" id="JAINWA010000003">
    <property type="protein sequence ID" value="MCD1655177.1"/>
    <property type="molecule type" value="Genomic_DNA"/>
</dbReference>
<feature type="transmembrane region" description="Helical" evidence="1">
    <location>
        <begin position="31"/>
        <end position="49"/>
    </location>
</feature>
<gene>
    <name evidence="2" type="ORF">K7J14_10745</name>
</gene>
<comment type="caution">
    <text evidence="2">The sequence shown here is derived from an EMBL/GenBank/DDBJ whole genome shotgun (WGS) entry which is preliminary data.</text>
</comment>
<sequence>MEPTNDAKDEISNNETETTTAMLTDMLKNNIGAVAFSSIFSILTIISAFSGTAEISGGQAIIFVILSLMLCPILGFIGFLIGEKLRDALHPDFVITSGFMSLLKEKVFWAIGPQVIGGFLGILIASGIIQLLVGIE</sequence>
<feature type="transmembrane region" description="Helical" evidence="1">
    <location>
        <begin position="107"/>
        <end position="133"/>
    </location>
</feature>
<keyword evidence="1" id="KW-1133">Transmembrane helix</keyword>
<dbReference type="Proteomes" id="UP001198163">
    <property type="component" value="Unassembled WGS sequence"/>
</dbReference>